<reference evidence="9" key="1">
    <citation type="submission" date="2016-04" db="EMBL/GenBank/DDBJ databases">
        <authorList>
            <person name="Nguyen H.D."/>
            <person name="Kesanakurti P."/>
            <person name="Cullis J."/>
            <person name="Levesque C.A."/>
            <person name="Hambleton S."/>
        </authorList>
    </citation>
    <scope>NUCLEOTIDE SEQUENCE</scope>
    <source>
        <strain evidence="9">DAOMC 238032</strain>
    </source>
</reference>
<gene>
    <name evidence="9" type="ORF">A4X03_0g2101</name>
</gene>
<dbReference type="InterPro" id="IPR001891">
    <property type="entry name" value="Malic_OxRdtase"/>
</dbReference>
<dbReference type="FunFam" id="3.40.50.720:FF:000182">
    <property type="entry name" value="NAD-dependent malic enzyme"/>
    <property type="match status" value="1"/>
</dbReference>
<protein>
    <recommendedName>
        <fullName evidence="11">Malic enzyme</fullName>
    </recommendedName>
</protein>
<dbReference type="EMBL" id="LWDD02000191">
    <property type="protein sequence ID" value="KAE8262882.1"/>
    <property type="molecule type" value="Genomic_DNA"/>
</dbReference>
<dbReference type="Pfam" id="PF03949">
    <property type="entry name" value="Malic_M"/>
    <property type="match status" value="1"/>
</dbReference>
<feature type="domain" description="Malic enzyme N-terminal" evidence="8">
    <location>
        <begin position="199"/>
        <end position="382"/>
    </location>
</feature>
<dbReference type="SUPFAM" id="SSF51735">
    <property type="entry name" value="NAD(P)-binding Rossmann-fold domains"/>
    <property type="match status" value="1"/>
</dbReference>
<dbReference type="CDD" id="cd05312">
    <property type="entry name" value="NAD_bind_1_malic_enz"/>
    <property type="match status" value="1"/>
</dbReference>
<feature type="compositionally biased region" description="Polar residues" evidence="6">
    <location>
        <begin position="1"/>
        <end position="13"/>
    </location>
</feature>
<evidence type="ECO:0000256" key="5">
    <source>
        <dbReference type="ARBA" id="ARBA00023002"/>
    </source>
</evidence>
<dbReference type="SMART" id="SM01274">
    <property type="entry name" value="malic"/>
    <property type="match status" value="1"/>
</dbReference>
<comment type="cofactor">
    <cofactor evidence="2">
        <name>Mg(2+)</name>
        <dbReference type="ChEBI" id="CHEBI:18420"/>
    </cofactor>
</comment>
<dbReference type="GO" id="GO:0051287">
    <property type="term" value="F:NAD binding"/>
    <property type="evidence" value="ECO:0007669"/>
    <property type="project" value="InterPro"/>
</dbReference>
<evidence type="ECO:0000256" key="4">
    <source>
        <dbReference type="ARBA" id="ARBA00022723"/>
    </source>
</evidence>
<keyword evidence="4" id="KW-0479">Metal-binding</keyword>
<dbReference type="GO" id="GO:0004471">
    <property type="term" value="F:malate dehydrogenase (decarboxylating) (NAD+) activity"/>
    <property type="evidence" value="ECO:0007669"/>
    <property type="project" value="TreeGrafter"/>
</dbReference>
<reference evidence="9" key="2">
    <citation type="journal article" date="2019" name="IMA Fungus">
        <title>Genome sequencing and comparison of five Tilletia species to identify candidate genes for the detection of regulated species infecting wheat.</title>
        <authorList>
            <person name="Nguyen H.D.T."/>
            <person name="Sultana T."/>
            <person name="Kesanakurti P."/>
            <person name="Hambleton S."/>
        </authorList>
    </citation>
    <scope>NUCLEOTIDE SEQUENCE</scope>
    <source>
        <strain evidence="9">DAOMC 238032</strain>
    </source>
</reference>
<organism evidence="9 10">
    <name type="scientific">Tilletia caries</name>
    <name type="common">wheat bunt fungus</name>
    <dbReference type="NCBI Taxonomy" id="13290"/>
    <lineage>
        <taxon>Eukaryota</taxon>
        <taxon>Fungi</taxon>
        <taxon>Dikarya</taxon>
        <taxon>Basidiomycota</taxon>
        <taxon>Ustilaginomycotina</taxon>
        <taxon>Exobasidiomycetes</taxon>
        <taxon>Tilletiales</taxon>
        <taxon>Tilletiaceae</taxon>
        <taxon>Tilletia</taxon>
    </lineage>
</organism>
<dbReference type="InterPro" id="IPR037062">
    <property type="entry name" value="Malic_N_dom_sf"/>
</dbReference>
<feature type="domain" description="Malic enzyme NAD-binding" evidence="7">
    <location>
        <begin position="392"/>
        <end position="651"/>
    </location>
</feature>
<feature type="region of interest" description="Disordered" evidence="6">
    <location>
        <begin position="1"/>
        <end position="38"/>
    </location>
</feature>
<keyword evidence="5" id="KW-0560">Oxidoreductase</keyword>
<dbReference type="Pfam" id="PF00390">
    <property type="entry name" value="malic"/>
    <property type="match status" value="1"/>
</dbReference>
<dbReference type="NCBIfam" id="NF010052">
    <property type="entry name" value="PRK13529.1"/>
    <property type="match status" value="1"/>
</dbReference>
<evidence type="ECO:0000256" key="6">
    <source>
        <dbReference type="SAM" id="MobiDB-lite"/>
    </source>
</evidence>
<feature type="compositionally biased region" description="Basic and acidic residues" evidence="6">
    <location>
        <begin position="20"/>
        <end position="38"/>
    </location>
</feature>
<evidence type="ECO:0000259" key="7">
    <source>
        <dbReference type="SMART" id="SM00919"/>
    </source>
</evidence>
<feature type="compositionally biased region" description="Polar residues" evidence="6">
    <location>
        <begin position="64"/>
        <end position="104"/>
    </location>
</feature>
<evidence type="ECO:0000259" key="8">
    <source>
        <dbReference type="SMART" id="SM01274"/>
    </source>
</evidence>
<dbReference type="GO" id="GO:0005739">
    <property type="term" value="C:mitochondrion"/>
    <property type="evidence" value="ECO:0007669"/>
    <property type="project" value="TreeGrafter"/>
</dbReference>
<name>A0A8T8TNL8_9BASI</name>
<dbReference type="InterPro" id="IPR012302">
    <property type="entry name" value="Malic_NAD-bd"/>
</dbReference>
<feature type="region of interest" description="Disordered" evidence="6">
    <location>
        <begin position="64"/>
        <end position="129"/>
    </location>
</feature>
<evidence type="ECO:0000313" key="10">
    <source>
        <dbReference type="Proteomes" id="UP000077671"/>
    </source>
</evidence>
<evidence type="ECO:0000256" key="1">
    <source>
        <dbReference type="ARBA" id="ARBA00001936"/>
    </source>
</evidence>
<dbReference type="PRINTS" id="PR00072">
    <property type="entry name" value="MALOXRDTASE"/>
</dbReference>
<proteinExistence type="inferred from homology"/>
<dbReference type="PANTHER" id="PTHR23406:SF32">
    <property type="entry name" value="NADP-DEPENDENT MALIC ENZYME"/>
    <property type="match status" value="1"/>
</dbReference>
<dbReference type="Gene3D" id="3.40.50.10380">
    <property type="entry name" value="Malic enzyme, N-terminal domain"/>
    <property type="match status" value="1"/>
</dbReference>
<comment type="similarity">
    <text evidence="3">Belongs to the malic enzymes family.</text>
</comment>
<dbReference type="InterPro" id="IPR036291">
    <property type="entry name" value="NAD(P)-bd_dom_sf"/>
</dbReference>
<evidence type="ECO:0000256" key="2">
    <source>
        <dbReference type="ARBA" id="ARBA00001946"/>
    </source>
</evidence>
<feature type="compositionally biased region" description="Low complexity" evidence="6">
    <location>
        <begin position="105"/>
        <end position="121"/>
    </location>
</feature>
<dbReference type="Gene3D" id="3.40.50.720">
    <property type="entry name" value="NAD(P)-binding Rossmann-like Domain"/>
    <property type="match status" value="1"/>
</dbReference>
<dbReference type="GO" id="GO:0006108">
    <property type="term" value="P:malate metabolic process"/>
    <property type="evidence" value="ECO:0007669"/>
    <property type="project" value="TreeGrafter"/>
</dbReference>
<dbReference type="InterPro" id="IPR012301">
    <property type="entry name" value="Malic_N_dom"/>
</dbReference>
<sequence length="688" mass="75928">MASNGNAKAQTNGQPAAAAPRREKPPQPTPDDKYTGHRDDAIHHSVLKGRSGYASLRDRFTNAGKQNSASCSPQSTNTSSLPHSHYTLPNLTQARISDSRSLSTSFSPRLRPLARSPSRAPTSTRIRPDHTSRRNFIVNTTDIHYADTAFNFDKRDELGMRGLLPPVQETMAQQVLRCMTQLRGKKTSLGKYVYLSQLRNTNVRLFYACLLSHTEECLPLIYTPVVGEACQRFSEIYRRPEGLTISLEDKGNVAAVVDNWPVPAGSPRIAVVTDGSRILGLGDLGWGGLGIAIGKLSLYIAAAGIHPRATIPIVLDMGTNTQKYLDDPLYLGLRRKRPVTSEEFYSFTDEVMSALHAKFPNLIIQFEDFSTDNAFGTLDRYKNQYPHFNDDIQGTGCVILGGFARAARMSSEASGRPLHDQRILFFGAGSAGVGVAKQLLAFFRIQGLSEEEARDRIWLVDSKGLVTKDRGDKLPAHKVYFAREDNQGNQYKALIDVVEYVKPTALIGLSTVPDTFDETVLRKMADLNKSPIVFPLSNPSSLSECSFEQAVKYTNGKVIFAAGSPFPDAEWEGKTLKPGQGNNLYVFPGIGLAGSLCKVSRITDEMITEAALALADALNDEEKAQNLVYPSLKRVREVSRDVATRVIMKANEQKVSRDGGYTASMPEDELREWVQGEMWSPNYDTYTA</sequence>
<evidence type="ECO:0000313" key="9">
    <source>
        <dbReference type="EMBL" id="KAE8262882.1"/>
    </source>
</evidence>
<dbReference type="Proteomes" id="UP000077671">
    <property type="component" value="Unassembled WGS sequence"/>
</dbReference>
<dbReference type="AlphaFoldDB" id="A0A8T8TNL8"/>
<dbReference type="SUPFAM" id="SSF53223">
    <property type="entry name" value="Aminoacid dehydrogenase-like, N-terminal domain"/>
    <property type="match status" value="1"/>
</dbReference>
<comment type="caution">
    <text evidence="9">The sequence shown here is derived from an EMBL/GenBank/DDBJ whole genome shotgun (WGS) entry which is preliminary data.</text>
</comment>
<dbReference type="SMART" id="SM00919">
    <property type="entry name" value="Malic_M"/>
    <property type="match status" value="1"/>
</dbReference>
<evidence type="ECO:0008006" key="11">
    <source>
        <dbReference type="Google" id="ProtNLM"/>
    </source>
</evidence>
<dbReference type="PANTHER" id="PTHR23406">
    <property type="entry name" value="MALIC ENZYME-RELATED"/>
    <property type="match status" value="1"/>
</dbReference>
<accession>A0A8T8TNL8</accession>
<evidence type="ECO:0000256" key="3">
    <source>
        <dbReference type="ARBA" id="ARBA00008785"/>
    </source>
</evidence>
<comment type="cofactor">
    <cofactor evidence="1">
        <name>Mn(2+)</name>
        <dbReference type="ChEBI" id="CHEBI:29035"/>
    </cofactor>
</comment>
<dbReference type="GO" id="GO:0046872">
    <property type="term" value="F:metal ion binding"/>
    <property type="evidence" value="ECO:0007669"/>
    <property type="project" value="UniProtKB-KW"/>
</dbReference>
<dbReference type="InterPro" id="IPR046346">
    <property type="entry name" value="Aminoacid_DH-like_N_sf"/>
</dbReference>